<evidence type="ECO:0000256" key="8">
    <source>
        <dbReference type="SAM" id="Phobius"/>
    </source>
</evidence>
<dbReference type="eggNOG" id="KOG3664">
    <property type="taxonomic scope" value="Eukaryota"/>
</dbReference>
<dbReference type="RefSeq" id="XP_005768738.1">
    <property type="nucleotide sequence ID" value="XM_005768681.1"/>
</dbReference>
<dbReference type="OMA" id="MCEVENE"/>
<organism evidence="10 11">
    <name type="scientific">Emiliania huxleyi (strain CCMP1516)</name>
    <dbReference type="NCBI Taxonomy" id="280463"/>
    <lineage>
        <taxon>Eukaryota</taxon>
        <taxon>Haptista</taxon>
        <taxon>Haptophyta</taxon>
        <taxon>Prymnesiophyceae</taxon>
        <taxon>Isochrysidales</taxon>
        <taxon>Noelaerhabdaceae</taxon>
        <taxon>Emiliania</taxon>
    </lineage>
</organism>
<feature type="transmembrane region" description="Helical" evidence="8">
    <location>
        <begin position="826"/>
        <end position="845"/>
    </location>
</feature>
<dbReference type="PROSITE" id="PS50156">
    <property type="entry name" value="SSD"/>
    <property type="match status" value="1"/>
</dbReference>
<dbReference type="STRING" id="2903.R1E5X5"/>
<evidence type="ECO:0000256" key="5">
    <source>
        <dbReference type="ARBA" id="ARBA00023180"/>
    </source>
</evidence>
<name>A0A0D3IYH4_EMIH1</name>
<evidence type="ECO:0000256" key="1">
    <source>
        <dbReference type="ARBA" id="ARBA00004141"/>
    </source>
</evidence>
<feature type="transmembrane region" description="Helical" evidence="8">
    <location>
        <begin position="892"/>
        <end position="917"/>
    </location>
</feature>
<evidence type="ECO:0000259" key="9">
    <source>
        <dbReference type="PROSITE" id="PS50156"/>
    </source>
</evidence>
<evidence type="ECO:0000313" key="10">
    <source>
        <dbReference type="EnsemblProtists" id="EOD16309"/>
    </source>
</evidence>
<comment type="similarity">
    <text evidence="6">Belongs to the dispatched family.</text>
</comment>
<feature type="transmembrane region" description="Helical" evidence="8">
    <location>
        <begin position="801"/>
        <end position="820"/>
    </location>
</feature>
<feature type="transmembrane region" description="Helical" evidence="8">
    <location>
        <begin position="852"/>
        <end position="872"/>
    </location>
</feature>
<dbReference type="InterPro" id="IPR004869">
    <property type="entry name" value="MMPL_dom"/>
</dbReference>
<keyword evidence="5" id="KW-0325">Glycoprotein</keyword>
<evidence type="ECO:0000256" key="6">
    <source>
        <dbReference type="ARBA" id="ARBA00038046"/>
    </source>
</evidence>
<feature type="transmembrane region" description="Helical" evidence="8">
    <location>
        <begin position="291"/>
        <end position="312"/>
    </location>
</feature>
<dbReference type="GO" id="GO:0022857">
    <property type="term" value="F:transmembrane transporter activity"/>
    <property type="evidence" value="ECO:0007669"/>
    <property type="project" value="TreeGrafter"/>
</dbReference>
<feature type="domain" description="SSD" evidence="9">
    <location>
        <begin position="291"/>
        <end position="420"/>
    </location>
</feature>
<dbReference type="InterPro" id="IPR000731">
    <property type="entry name" value="SSD"/>
</dbReference>
<comment type="subcellular location">
    <subcellularLocation>
        <location evidence="1">Membrane</location>
        <topology evidence="1">Multi-pass membrane protein</topology>
    </subcellularLocation>
</comment>
<dbReference type="InterPro" id="IPR053958">
    <property type="entry name" value="HMGCR/SNAP/NPC1-like_SSD"/>
</dbReference>
<dbReference type="SUPFAM" id="SSF82866">
    <property type="entry name" value="Multidrug efflux transporter AcrB transmembrane domain"/>
    <property type="match status" value="2"/>
</dbReference>
<feature type="transmembrane region" description="Helical" evidence="8">
    <location>
        <begin position="268"/>
        <end position="284"/>
    </location>
</feature>
<dbReference type="PANTHER" id="PTHR45951">
    <property type="entry name" value="PROTEIN DISPATCHED-RELATED"/>
    <property type="match status" value="1"/>
</dbReference>
<keyword evidence="4 8" id="KW-0472">Membrane</keyword>
<dbReference type="GeneID" id="17262469"/>
<dbReference type="InterPro" id="IPR052081">
    <property type="entry name" value="Dispatched_Hh_regulator"/>
</dbReference>
<dbReference type="EnsemblProtists" id="EOD16309">
    <property type="protein sequence ID" value="EOD16309"/>
    <property type="gene ID" value="EMIHUDRAFT_464319"/>
</dbReference>
<reference evidence="10" key="2">
    <citation type="submission" date="2024-10" db="UniProtKB">
        <authorList>
            <consortium name="EnsemblProtists"/>
        </authorList>
    </citation>
    <scope>IDENTIFICATION</scope>
</reference>
<dbReference type="Proteomes" id="UP000013827">
    <property type="component" value="Unassembled WGS sequence"/>
</dbReference>
<dbReference type="GO" id="GO:0016020">
    <property type="term" value="C:membrane"/>
    <property type="evidence" value="ECO:0007669"/>
    <property type="project" value="UniProtKB-SubCell"/>
</dbReference>
<evidence type="ECO:0000256" key="7">
    <source>
        <dbReference type="SAM" id="MobiDB-lite"/>
    </source>
</evidence>
<reference evidence="11" key="1">
    <citation type="journal article" date="2013" name="Nature">
        <title>Pan genome of the phytoplankton Emiliania underpins its global distribution.</title>
        <authorList>
            <person name="Read B.A."/>
            <person name="Kegel J."/>
            <person name="Klute M.J."/>
            <person name="Kuo A."/>
            <person name="Lefebvre S.C."/>
            <person name="Maumus F."/>
            <person name="Mayer C."/>
            <person name="Miller J."/>
            <person name="Monier A."/>
            <person name="Salamov A."/>
            <person name="Young J."/>
            <person name="Aguilar M."/>
            <person name="Claverie J.M."/>
            <person name="Frickenhaus S."/>
            <person name="Gonzalez K."/>
            <person name="Herman E.K."/>
            <person name="Lin Y.C."/>
            <person name="Napier J."/>
            <person name="Ogata H."/>
            <person name="Sarno A.F."/>
            <person name="Shmutz J."/>
            <person name="Schroeder D."/>
            <person name="de Vargas C."/>
            <person name="Verret F."/>
            <person name="von Dassow P."/>
            <person name="Valentin K."/>
            <person name="Van de Peer Y."/>
            <person name="Wheeler G."/>
            <person name="Dacks J.B."/>
            <person name="Delwiche C.F."/>
            <person name="Dyhrman S.T."/>
            <person name="Glockner G."/>
            <person name="John U."/>
            <person name="Richards T."/>
            <person name="Worden A.Z."/>
            <person name="Zhang X."/>
            <person name="Grigoriev I.V."/>
            <person name="Allen A.E."/>
            <person name="Bidle K."/>
            <person name="Borodovsky M."/>
            <person name="Bowler C."/>
            <person name="Brownlee C."/>
            <person name="Cock J.M."/>
            <person name="Elias M."/>
            <person name="Gladyshev V.N."/>
            <person name="Groth M."/>
            <person name="Guda C."/>
            <person name="Hadaegh A."/>
            <person name="Iglesias-Rodriguez M.D."/>
            <person name="Jenkins J."/>
            <person name="Jones B.M."/>
            <person name="Lawson T."/>
            <person name="Leese F."/>
            <person name="Lindquist E."/>
            <person name="Lobanov A."/>
            <person name="Lomsadze A."/>
            <person name="Malik S.B."/>
            <person name="Marsh M.E."/>
            <person name="Mackinder L."/>
            <person name="Mock T."/>
            <person name="Mueller-Roeber B."/>
            <person name="Pagarete A."/>
            <person name="Parker M."/>
            <person name="Probert I."/>
            <person name="Quesneville H."/>
            <person name="Raines C."/>
            <person name="Rensing S.A."/>
            <person name="Riano-Pachon D.M."/>
            <person name="Richier S."/>
            <person name="Rokitta S."/>
            <person name="Shiraiwa Y."/>
            <person name="Soanes D.M."/>
            <person name="van der Giezen M."/>
            <person name="Wahlund T.M."/>
            <person name="Williams B."/>
            <person name="Wilson W."/>
            <person name="Wolfe G."/>
            <person name="Wurch L.L."/>
        </authorList>
    </citation>
    <scope>NUCLEOTIDE SEQUENCE</scope>
</reference>
<evidence type="ECO:0000256" key="4">
    <source>
        <dbReference type="ARBA" id="ARBA00023136"/>
    </source>
</evidence>
<dbReference type="HOGENOM" id="CLU_271537_0_0_1"/>
<dbReference type="Pfam" id="PF03176">
    <property type="entry name" value="MMPL"/>
    <property type="match status" value="1"/>
</dbReference>
<evidence type="ECO:0000256" key="2">
    <source>
        <dbReference type="ARBA" id="ARBA00022692"/>
    </source>
</evidence>
<feature type="transmembrane region" description="Helical" evidence="8">
    <location>
        <begin position="17"/>
        <end position="39"/>
    </location>
</feature>
<sequence>MGLVESYASLIVRRHCCVFWSTLVGSLLFGVAGGALLMLDGFGQGKLFAEESTYDWLVDGKPTVHQYDMVRLARAARPSEASGSAGGRTPLSQRATGNLTTTFMYRWRDGRDADLFSPAALQQMCEVENEILRGEHYGEVCFNDPNAAFYTTASGTRCALPRLSAPSLFYVPWQSGGGCASLSPSERLTAEVEEGVACSGGYTGMPTAPFWTDGSHTRKCTLLDEAYVAERAAWLYAAAAEHEGERASSGPLRGGGGGQFGDLMKTDFFMVIFSILFVLVYMCYHTGCLTLGCLGLLMILLSFPLALFLYVVVFRVRYFAMIHVLAIFIALGVGADDIFVYVNAWRHSRRVATSFEARIAYAHRKTYRAVLATSFTTAVAFFATWVSPVMPVGAFGCFAALAIVMTFALVISFFPAALMIWELRFRRAKCVGCCCPCIGCCALPSVGPEGGGGEAGGGEAGGGEAGGGEAGGGEAGGGEAGGGEGGIGEGGGGEGGGGEGGGGEGGGGEGGPIGRPERLFRDVYLPAITASCPSTSRRLKPVSLGLVVCLAGVGGYLLSQALELSPPSKAEEWFPANHMANGFVEAAQNDYLAEDDDAFADGYVFIGLKKLYVDRGVYTKWIPQDNRGTLVYDDAFDLSDAAAQEAYLRLCDEVRAAPCDSEGCRKVPGRLVDPPTVRCLLVEFAAERGNVTGAAFEPELAAWVAEDPFEREELAGFVDGELKYVTVAFKTTMRDEETSELVQEVYDEWQDLLRPFVATAPASLASCEGERCTLFVSTCGGRDDCGLAFAWMVTQRELVRGLFNGLAICAPVAFAVLLLVTGSLTVALLAILSIGLVVTSLLGTIKTIGWELGVGEAIAGTIVIGLAVDYTVHLGHTYTAAAAETREGKTAAAATVMGPTVVAGAFTTFGVAFFMFFCQLTFFTKMATLIGGTVGYSLLYSLFFYVPLLALVGPSGKLRSTAERLRAMYRTCRGGGGGGGGSGGGATRRGKPQRQAEPADL</sequence>
<feature type="transmembrane region" description="Helical" evidence="8">
    <location>
        <begin position="392"/>
        <end position="421"/>
    </location>
</feature>
<dbReference type="CDD" id="cd00637">
    <property type="entry name" value="7tm_classA_rhodopsin-like"/>
    <property type="match status" value="1"/>
</dbReference>
<keyword evidence="2 8" id="KW-0812">Transmembrane</keyword>
<feature type="transmembrane region" description="Helical" evidence="8">
    <location>
        <begin position="366"/>
        <end position="386"/>
    </location>
</feature>
<dbReference type="PaxDb" id="2903-EOD16309"/>
<feature type="transmembrane region" description="Helical" evidence="8">
    <location>
        <begin position="318"/>
        <end position="345"/>
    </location>
</feature>
<evidence type="ECO:0000256" key="3">
    <source>
        <dbReference type="ARBA" id="ARBA00022989"/>
    </source>
</evidence>
<dbReference type="Gene3D" id="1.20.1640.10">
    <property type="entry name" value="Multidrug efflux transporter AcrB transmembrane domain"/>
    <property type="match status" value="2"/>
</dbReference>
<feature type="compositionally biased region" description="Gly residues" evidence="7">
    <location>
        <begin position="973"/>
        <end position="987"/>
    </location>
</feature>
<feature type="region of interest" description="Disordered" evidence="7">
    <location>
        <begin position="452"/>
        <end position="513"/>
    </location>
</feature>
<feature type="region of interest" description="Disordered" evidence="7">
    <location>
        <begin position="973"/>
        <end position="1001"/>
    </location>
</feature>
<keyword evidence="3 8" id="KW-1133">Transmembrane helix</keyword>
<dbReference type="KEGG" id="ehx:EMIHUDRAFT_464319"/>
<proteinExistence type="inferred from homology"/>
<keyword evidence="11" id="KW-1185">Reference proteome</keyword>
<dbReference type="AlphaFoldDB" id="A0A0D3IYH4"/>
<accession>A0A0D3IYH4</accession>
<dbReference type="Pfam" id="PF12349">
    <property type="entry name" value="Sterol-sensing"/>
    <property type="match status" value="1"/>
</dbReference>
<feature type="transmembrane region" description="Helical" evidence="8">
    <location>
        <begin position="929"/>
        <end position="952"/>
    </location>
</feature>
<evidence type="ECO:0000313" key="11">
    <source>
        <dbReference type="Proteomes" id="UP000013827"/>
    </source>
</evidence>
<protein>
    <recommendedName>
        <fullName evidence="9">SSD domain-containing protein</fullName>
    </recommendedName>
</protein>